<dbReference type="AlphaFoldDB" id="A0A9P9G690"/>
<evidence type="ECO:0000313" key="3">
    <source>
        <dbReference type="Proteomes" id="UP000736672"/>
    </source>
</evidence>
<comment type="caution">
    <text evidence="2">The sequence shown here is derived from an EMBL/GenBank/DDBJ whole genome shotgun (WGS) entry which is preliminary data.</text>
</comment>
<dbReference type="Proteomes" id="UP000736672">
    <property type="component" value="Unassembled WGS sequence"/>
</dbReference>
<proteinExistence type="predicted"/>
<accession>A0A9P9G690</accession>
<sequence>MELLGRFLQASLELASPRLVRHAQLMALALFVGVLTASRSGRQGWIHGLIDGLWGSKKPREKTRERMEHGRSSDGQRLSADIR</sequence>
<reference evidence="2" key="1">
    <citation type="journal article" date="2021" name="Nat. Commun.">
        <title>Genetic determinants of endophytism in the Arabidopsis root mycobiome.</title>
        <authorList>
            <person name="Mesny F."/>
            <person name="Miyauchi S."/>
            <person name="Thiergart T."/>
            <person name="Pickel B."/>
            <person name="Atanasova L."/>
            <person name="Karlsson M."/>
            <person name="Huettel B."/>
            <person name="Barry K.W."/>
            <person name="Haridas S."/>
            <person name="Chen C."/>
            <person name="Bauer D."/>
            <person name="Andreopoulos W."/>
            <person name="Pangilinan J."/>
            <person name="LaButti K."/>
            <person name="Riley R."/>
            <person name="Lipzen A."/>
            <person name="Clum A."/>
            <person name="Drula E."/>
            <person name="Henrissat B."/>
            <person name="Kohler A."/>
            <person name="Grigoriev I.V."/>
            <person name="Martin F.M."/>
            <person name="Hacquard S."/>
        </authorList>
    </citation>
    <scope>NUCLEOTIDE SEQUENCE</scope>
    <source>
        <strain evidence="2">FSSC 5 MPI-SDFR-AT-0091</strain>
    </source>
</reference>
<name>A0A9P9G690_FUSSL</name>
<gene>
    <name evidence="2" type="ORF">B0J15DRAFT_505572</name>
</gene>
<evidence type="ECO:0000256" key="1">
    <source>
        <dbReference type="SAM" id="MobiDB-lite"/>
    </source>
</evidence>
<feature type="region of interest" description="Disordered" evidence="1">
    <location>
        <begin position="58"/>
        <end position="83"/>
    </location>
</feature>
<protein>
    <submittedName>
        <fullName evidence="2">Uncharacterized protein</fullName>
    </submittedName>
</protein>
<organism evidence="2 3">
    <name type="scientific">Fusarium solani</name>
    <name type="common">Filamentous fungus</name>
    <dbReference type="NCBI Taxonomy" id="169388"/>
    <lineage>
        <taxon>Eukaryota</taxon>
        <taxon>Fungi</taxon>
        <taxon>Dikarya</taxon>
        <taxon>Ascomycota</taxon>
        <taxon>Pezizomycotina</taxon>
        <taxon>Sordariomycetes</taxon>
        <taxon>Hypocreomycetidae</taxon>
        <taxon>Hypocreales</taxon>
        <taxon>Nectriaceae</taxon>
        <taxon>Fusarium</taxon>
        <taxon>Fusarium solani species complex</taxon>
    </lineage>
</organism>
<evidence type="ECO:0000313" key="2">
    <source>
        <dbReference type="EMBL" id="KAH7232089.1"/>
    </source>
</evidence>
<keyword evidence="3" id="KW-1185">Reference proteome</keyword>
<feature type="compositionally biased region" description="Basic and acidic residues" evidence="1">
    <location>
        <begin position="62"/>
        <end position="83"/>
    </location>
</feature>
<dbReference type="EMBL" id="JAGTJS010000030">
    <property type="protein sequence ID" value="KAH7232089.1"/>
    <property type="molecule type" value="Genomic_DNA"/>
</dbReference>